<evidence type="ECO:0000256" key="1">
    <source>
        <dbReference type="SAM" id="MobiDB-lite"/>
    </source>
</evidence>
<feature type="chain" id="PRO_5013084114" evidence="2">
    <location>
        <begin position="17"/>
        <end position="216"/>
    </location>
</feature>
<evidence type="ECO:0000313" key="3">
    <source>
        <dbReference type="EMBL" id="PHH83509.1"/>
    </source>
</evidence>
<gene>
    <name evidence="3" type="ORF">CDD82_60</name>
</gene>
<feature type="region of interest" description="Disordered" evidence="1">
    <location>
        <begin position="15"/>
        <end position="123"/>
    </location>
</feature>
<accession>A0A2C5Y6K5</accession>
<proteinExistence type="predicted"/>
<feature type="compositionally biased region" description="Polar residues" evidence="1">
    <location>
        <begin position="107"/>
        <end position="117"/>
    </location>
</feature>
<dbReference type="EMBL" id="NJEU01000010">
    <property type="protein sequence ID" value="PHH83509.1"/>
    <property type="molecule type" value="Genomic_DNA"/>
</dbReference>
<feature type="signal peptide" evidence="2">
    <location>
        <begin position="1"/>
        <end position="16"/>
    </location>
</feature>
<comment type="caution">
    <text evidence="3">The sequence shown here is derived from an EMBL/GenBank/DDBJ whole genome shotgun (WGS) entry which is preliminary data.</text>
</comment>
<dbReference type="Proteomes" id="UP000224854">
    <property type="component" value="Unassembled WGS sequence"/>
</dbReference>
<reference evidence="3 4" key="1">
    <citation type="submission" date="2017-06" db="EMBL/GenBank/DDBJ databases">
        <title>Ant-infecting Ophiocordyceps genomes reveal a high diversity of potential behavioral manipulation genes and a possible major role for enterotoxins.</title>
        <authorList>
            <person name="De Bekker C."/>
            <person name="Evans H.C."/>
            <person name="Brachmann A."/>
            <person name="Hughes D.P."/>
        </authorList>
    </citation>
    <scope>NUCLEOTIDE SEQUENCE [LARGE SCALE GENOMIC DNA]</scope>
    <source>
        <strain evidence="3 4">1348a</strain>
    </source>
</reference>
<dbReference type="OrthoDB" id="10469259at2759"/>
<evidence type="ECO:0000313" key="4">
    <source>
        <dbReference type="Proteomes" id="UP000224854"/>
    </source>
</evidence>
<dbReference type="AlphaFoldDB" id="A0A2C5Y6K5"/>
<evidence type="ECO:0000256" key="2">
    <source>
        <dbReference type="SAM" id="SignalP"/>
    </source>
</evidence>
<keyword evidence="2" id="KW-0732">Signal</keyword>
<feature type="compositionally biased region" description="Polar residues" evidence="1">
    <location>
        <begin position="19"/>
        <end position="35"/>
    </location>
</feature>
<keyword evidence="4" id="KW-1185">Reference proteome</keyword>
<protein>
    <submittedName>
        <fullName evidence="3">Uncharacterized protein</fullName>
    </submittedName>
</protein>
<name>A0A2C5Y6K5_9HYPO</name>
<organism evidence="3 4">
    <name type="scientific">Ophiocordyceps australis</name>
    <dbReference type="NCBI Taxonomy" id="1399860"/>
    <lineage>
        <taxon>Eukaryota</taxon>
        <taxon>Fungi</taxon>
        <taxon>Dikarya</taxon>
        <taxon>Ascomycota</taxon>
        <taxon>Pezizomycotina</taxon>
        <taxon>Sordariomycetes</taxon>
        <taxon>Hypocreomycetidae</taxon>
        <taxon>Hypocreales</taxon>
        <taxon>Ophiocordycipitaceae</taxon>
        <taxon>Ophiocordyceps</taxon>
    </lineage>
</organism>
<sequence length="216" mass="23369">MKLFLALTLLASFTAGRPQGNSQDDFGLGSNNQGFGDSIPSFRDGNPGFRDGNPGFRDDNPGFRDGNPGFRDNTPGFVGGSPNFDNRPSFGGGNPSSGNDETHKNKPSPTRENNGNLGKNRPDRVVVIGSPTFIEPVTTPSIIIKEPTNRGGKIVIDDRQTRPIPNDRIVSPIIVDDSQNAPLCRASGYKRLSYQECRRIRKALPNDAQLIDTLGC</sequence>